<comment type="pathway">
    <text evidence="4">Nitrogen metabolism; nitrate reduction (assimilation).</text>
</comment>
<dbReference type="PRINTS" id="PR00397">
    <property type="entry name" value="SIROHAEM"/>
</dbReference>
<dbReference type="PROSITE" id="PS00365">
    <property type="entry name" value="NIR_SIR"/>
    <property type="match status" value="1"/>
</dbReference>
<dbReference type="Gene3D" id="3.50.50.60">
    <property type="entry name" value="FAD/NAD(P)-binding domain"/>
    <property type="match status" value="2"/>
</dbReference>
<evidence type="ECO:0000259" key="21">
    <source>
        <dbReference type="Pfam" id="PF07992"/>
    </source>
</evidence>
<evidence type="ECO:0000256" key="11">
    <source>
        <dbReference type="ARBA" id="ARBA00022827"/>
    </source>
</evidence>
<evidence type="ECO:0000256" key="12">
    <source>
        <dbReference type="ARBA" id="ARBA00023002"/>
    </source>
</evidence>
<keyword evidence="8 17" id="KW-0285">Flavoprotein</keyword>
<dbReference type="Pfam" id="PF18267">
    <property type="entry name" value="Rubredoxin_C"/>
    <property type="match status" value="1"/>
</dbReference>
<dbReference type="InterPro" id="IPR017121">
    <property type="entry name" value="Nitrite_Rdtase_lsu"/>
</dbReference>
<keyword evidence="7" id="KW-0349">Heme</keyword>
<evidence type="ECO:0000256" key="5">
    <source>
        <dbReference type="ARBA" id="ARBA00010429"/>
    </source>
</evidence>
<dbReference type="PRINTS" id="PR00368">
    <property type="entry name" value="FADPNR"/>
</dbReference>
<feature type="domain" description="Nitrite/sulphite reductase 4Fe-4S" evidence="18">
    <location>
        <begin position="627"/>
        <end position="751"/>
    </location>
</feature>
<evidence type="ECO:0000256" key="10">
    <source>
        <dbReference type="ARBA" id="ARBA00022723"/>
    </source>
</evidence>
<evidence type="ECO:0000256" key="2">
    <source>
        <dbReference type="ARBA" id="ARBA00001966"/>
    </source>
</evidence>
<comment type="caution">
    <text evidence="23">The sequence shown here is derived from an EMBL/GenBank/DDBJ whole genome shotgun (WGS) entry which is preliminary data.</text>
</comment>
<dbReference type="PANTHER" id="PTHR43809:SF1">
    <property type="entry name" value="NITRITE REDUCTASE (NADH) LARGE SUBUNIT"/>
    <property type="match status" value="1"/>
</dbReference>
<evidence type="ECO:0000256" key="14">
    <source>
        <dbReference type="ARBA" id="ARBA00023014"/>
    </source>
</evidence>
<evidence type="ECO:0000259" key="22">
    <source>
        <dbReference type="Pfam" id="PF18267"/>
    </source>
</evidence>
<comment type="cofactor">
    <cofactor evidence="16">
        <name>[2Fe-2S] cluster</name>
        <dbReference type="ChEBI" id="CHEBI:190135"/>
    </cofactor>
</comment>
<name>A0ABV6HMZ2_9SPHI</name>
<keyword evidence="12" id="KW-0560">Oxidoreductase</keyword>
<feature type="domain" description="FAD/NAD(P)-binding" evidence="21">
    <location>
        <begin position="1"/>
        <end position="282"/>
    </location>
</feature>
<comment type="cofactor">
    <cofactor evidence="3 17">
        <name>FAD</name>
        <dbReference type="ChEBI" id="CHEBI:57692"/>
    </cofactor>
</comment>
<dbReference type="InterPro" id="IPR007419">
    <property type="entry name" value="BFD-like_2Fe2S-bd_dom"/>
</dbReference>
<keyword evidence="14" id="KW-0411">Iron-sulfur</keyword>
<dbReference type="EMBL" id="JBHLWO010000002">
    <property type="protein sequence ID" value="MFC0319450.1"/>
    <property type="molecule type" value="Genomic_DNA"/>
</dbReference>
<dbReference type="InterPro" id="IPR023753">
    <property type="entry name" value="FAD/NAD-binding_dom"/>
</dbReference>
<dbReference type="Gene3D" id="3.90.480.20">
    <property type="match status" value="1"/>
</dbReference>
<dbReference type="SUPFAM" id="SSF51905">
    <property type="entry name" value="FAD/NAD(P)-binding domain"/>
    <property type="match status" value="2"/>
</dbReference>
<proteinExistence type="inferred from homology"/>
<keyword evidence="6" id="KW-0004">4Fe-4S</keyword>
<evidence type="ECO:0000256" key="7">
    <source>
        <dbReference type="ARBA" id="ARBA00022617"/>
    </source>
</evidence>
<evidence type="ECO:0000256" key="1">
    <source>
        <dbReference type="ARBA" id="ARBA00001929"/>
    </source>
</evidence>
<dbReference type="Gene3D" id="1.10.10.1100">
    <property type="entry name" value="BFD-like [2Fe-2S]-binding domain"/>
    <property type="match status" value="1"/>
</dbReference>
<gene>
    <name evidence="23" type="primary">nirB</name>
    <name evidence="23" type="ORF">ACFFI0_14110</name>
</gene>
<feature type="domain" description="BFD-like [2Fe-2S]-binding" evidence="20">
    <location>
        <begin position="420"/>
        <end position="468"/>
    </location>
</feature>
<evidence type="ECO:0000256" key="6">
    <source>
        <dbReference type="ARBA" id="ARBA00022485"/>
    </source>
</evidence>
<dbReference type="Pfam" id="PF07992">
    <property type="entry name" value="Pyr_redox_2"/>
    <property type="match status" value="1"/>
</dbReference>
<dbReference type="InterPro" id="IPR045854">
    <property type="entry name" value="NO2/SO3_Rdtase_4Fe4S_sf"/>
</dbReference>
<evidence type="ECO:0000313" key="24">
    <source>
        <dbReference type="Proteomes" id="UP001589774"/>
    </source>
</evidence>
<dbReference type="Pfam" id="PF01077">
    <property type="entry name" value="NIR_SIR"/>
    <property type="match status" value="1"/>
</dbReference>
<protein>
    <submittedName>
        <fullName evidence="23">Nitrite reductase large subunit NirB</fullName>
    </submittedName>
</protein>
<comment type="similarity">
    <text evidence="5">Belongs to the nitrite and sulfite reductase 4Fe-4S domain family.</text>
</comment>
<keyword evidence="24" id="KW-1185">Reference proteome</keyword>
<evidence type="ECO:0000256" key="16">
    <source>
        <dbReference type="ARBA" id="ARBA00034078"/>
    </source>
</evidence>
<dbReference type="Pfam" id="PF04324">
    <property type="entry name" value="Fer2_BFD"/>
    <property type="match status" value="1"/>
</dbReference>
<dbReference type="Gene3D" id="3.30.413.10">
    <property type="entry name" value="Sulfite Reductase Hemoprotein, domain 1"/>
    <property type="match status" value="1"/>
</dbReference>
<sequence>MKIIIVGNGMVSYKFCEKIRKKSNSNHIEITVYGEEHRPAYDRVHLSEYFSGKSADDLLLAPTGWYNEHHIKLVTGELVTEIDPTKKKITTHKGTSDSYDKLILATGSSPFIPPLHGIDKTGVFAYRTIEDLQQMEIYGKTAKKAVVIGGGLLGLEAAKALLDMGLETHIVEFADRLMPRQLDVRGAFILRNKLSALGLHIHTSKSTKEILGTDKIAGLAFADGSILDCDMLVISAGIRPRDELASKSGIQTGSRGGILVDNHLQTNFPDIYAIGEVALHNEMIYGLVAPGYEMAEVVASRLCGDYDKSFTGFDMSTKLKLIGVDVASFGDALDPEEECVPIVFENKAKGVYKRINVTRDGKYLKGGILVGEADSYNMLLQIAQNGLPLPEDPADLILGSRSAGQSSGQGVDSLPDTAQICSCEGISKGNICEAIAKDELTDLAGIKKATKACTGCGGCTPLVADLLKSVLESQGKVVKKTLCEHFAYTRQELYDLIKIQNIKSYSELLGRYGEGDGCEVCKPAVASLLASIWNEVILKQSTIQDTNDRFLANIQKGGSYSVVPRIPAGEITPDKLLVIAQVAKKYNLYTKITGGQRIDLFGAQLHELPAIWEELIAAGFESGHAYGKSLRTIKSCVGSTWCRFGVQDSVGFAIEIENRYKGLRAPHKLKGAVSGCIRECAEAQSKDFGIIATEKGWNLYVCGNGGARPQHAQLLIGDIDKDSCIRYLDRFLMYYIKTAEPLTRTATWLNKLEGGLPYLYDVVVNDVLGIGAELEVEMESLIANYECEWKHAVENESIRRRFKHFANSDEGDPFLQFEELRGQRIPTNWNVIV</sequence>
<evidence type="ECO:0000259" key="18">
    <source>
        <dbReference type="Pfam" id="PF01077"/>
    </source>
</evidence>
<dbReference type="InterPro" id="IPR012744">
    <property type="entry name" value="Nitri_red_NirB"/>
</dbReference>
<accession>A0ABV6HMZ2</accession>
<evidence type="ECO:0000313" key="23">
    <source>
        <dbReference type="EMBL" id="MFC0319450.1"/>
    </source>
</evidence>
<dbReference type="CDD" id="cd19943">
    <property type="entry name" value="NirB_Fer2_BFD-like_1"/>
    <property type="match status" value="1"/>
</dbReference>
<reference evidence="23 24" key="1">
    <citation type="submission" date="2024-09" db="EMBL/GenBank/DDBJ databases">
        <authorList>
            <person name="Sun Q."/>
            <person name="Mori K."/>
        </authorList>
    </citation>
    <scope>NUCLEOTIDE SEQUENCE [LARGE SCALE GENOMIC DNA]</scope>
    <source>
        <strain evidence="23 24">CCM 7765</strain>
    </source>
</reference>
<dbReference type="Proteomes" id="UP001589774">
    <property type="component" value="Unassembled WGS sequence"/>
</dbReference>
<dbReference type="InterPro" id="IPR016156">
    <property type="entry name" value="FAD/NAD-linked_Rdtase_dimer_sf"/>
</dbReference>
<dbReference type="PIRSF" id="PIRSF037149">
    <property type="entry name" value="NirB"/>
    <property type="match status" value="1"/>
</dbReference>
<organism evidence="23 24">
    <name type="scientific">Olivibacter oleidegradans</name>
    <dbReference type="NCBI Taxonomy" id="760123"/>
    <lineage>
        <taxon>Bacteria</taxon>
        <taxon>Pseudomonadati</taxon>
        <taxon>Bacteroidota</taxon>
        <taxon>Sphingobacteriia</taxon>
        <taxon>Sphingobacteriales</taxon>
        <taxon>Sphingobacteriaceae</taxon>
        <taxon>Olivibacter</taxon>
    </lineage>
</organism>
<dbReference type="InterPro" id="IPR036136">
    <property type="entry name" value="Nit/Sulf_reduc_fer-like_dom_sf"/>
</dbReference>
<evidence type="ECO:0000256" key="13">
    <source>
        <dbReference type="ARBA" id="ARBA00023004"/>
    </source>
</evidence>
<dbReference type="SUPFAM" id="SSF56014">
    <property type="entry name" value="Nitrite and sulphite reductase 4Fe-4S domain-like"/>
    <property type="match status" value="1"/>
</dbReference>
<feature type="domain" description="NADH-rubredoxin oxidoreductase C-terminal" evidence="22">
    <location>
        <begin position="316"/>
        <end position="381"/>
    </location>
</feature>
<evidence type="ECO:0000259" key="19">
    <source>
        <dbReference type="Pfam" id="PF03460"/>
    </source>
</evidence>
<dbReference type="InterPro" id="IPR052034">
    <property type="entry name" value="NasD-like"/>
</dbReference>
<dbReference type="InterPro" id="IPR006066">
    <property type="entry name" value="NO2/SO3_Rdtase_FeS/sirohaem_BS"/>
</dbReference>
<comment type="cofactor">
    <cofactor evidence="1">
        <name>siroheme</name>
        <dbReference type="ChEBI" id="CHEBI:60052"/>
    </cofactor>
</comment>
<dbReference type="InterPro" id="IPR005117">
    <property type="entry name" value="NiRdtase/SiRdtase_haem-b_fer"/>
</dbReference>
<evidence type="ECO:0000256" key="8">
    <source>
        <dbReference type="ARBA" id="ARBA00022630"/>
    </source>
</evidence>
<evidence type="ECO:0000256" key="15">
    <source>
        <dbReference type="ARBA" id="ARBA00023063"/>
    </source>
</evidence>
<dbReference type="Pfam" id="PF03460">
    <property type="entry name" value="NIR_SIR_ferr"/>
    <property type="match status" value="1"/>
</dbReference>
<evidence type="ECO:0000256" key="9">
    <source>
        <dbReference type="ARBA" id="ARBA00022714"/>
    </source>
</evidence>
<dbReference type="NCBIfam" id="TIGR02374">
    <property type="entry name" value="nitri_red_nirB"/>
    <property type="match status" value="1"/>
</dbReference>
<evidence type="ECO:0000256" key="3">
    <source>
        <dbReference type="ARBA" id="ARBA00001974"/>
    </source>
</evidence>
<dbReference type="InterPro" id="IPR041575">
    <property type="entry name" value="Rubredoxin_C"/>
</dbReference>
<dbReference type="InterPro" id="IPR041854">
    <property type="entry name" value="BFD-like_2Fe2S-bd_dom_sf"/>
</dbReference>
<keyword evidence="11 17" id="KW-0274">FAD</keyword>
<dbReference type="PANTHER" id="PTHR43809">
    <property type="entry name" value="NITRITE REDUCTASE (NADH) LARGE SUBUNIT"/>
    <property type="match status" value="1"/>
</dbReference>
<evidence type="ECO:0000259" key="20">
    <source>
        <dbReference type="Pfam" id="PF04324"/>
    </source>
</evidence>
<keyword evidence="15 17" id="KW-0534">Nitrate assimilation</keyword>
<dbReference type="InterPro" id="IPR006067">
    <property type="entry name" value="NO2/SO3_Rdtase_4Fe4S_dom"/>
</dbReference>
<evidence type="ECO:0000256" key="4">
    <source>
        <dbReference type="ARBA" id="ARBA00005096"/>
    </source>
</evidence>
<dbReference type="RefSeq" id="WP_013667001.1">
    <property type="nucleotide sequence ID" value="NZ_JBHLWO010000002.1"/>
</dbReference>
<keyword evidence="10" id="KW-0479">Metal-binding</keyword>
<dbReference type="PRINTS" id="PR00411">
    <property type="entry name" value="PNDRDTASEI"/>
</dbReference>
<dbReference type="InterPro" id="IPR036188">
    <property type="entry name" value="FAD/NAD-bd_sf"/>
</dbReference>
<evidence type="ECO:0000256" key="17">
    <source>
        <dbReference type="PIRNR" id="PIRNR037149"/>
    </source>
</evidence>
<comment type="cofactor">
    <cofactor evidence="2">
        <name>[4Fe-4S] cluster</name>
        <dbReference type="ChEBI" id="CHEBI:49883"/>
    </cofactor>
</comment>
<feature type="domain" description="Nitrite/Sulfite reductase ferredoxin-like" evidence="19">
    <location>
        <begin position="555"/>
        <end position="617"/>
    </location>
</feature>
<dbReference type="CDD" id="cd19944">
    <property type="entry name" value="NirB_Fer2_BFD-like_2"/>
    <property type="match status" value="1"/>
</dbReference>
<keyword evidence="13" id="KW-0408">Iron</keyword>
<keyword evidence="9" id="KW-0001">2Fe-2S</keyword>
<dbReference type="SUPFAM" id="SSF55124">
    <property type="entry name" value="Nitrite/Sulfite reductase N-terminal domain-like"/>
    <property type="match status" value="1"/>
</dbReference>
<dbReference type="NCBIfam" id="NF011565">
    <property type="entry name" value="PRK14989.1"/>
    <property type="match status" value="1"/>
</dbReference>
<dbReference type="Gene3D" id="3.30.390.30">
    <property type="match status" value="1"/>
</dbReference>